<proteinExistence type="predicted"/>
<evidence type="ECO:0000313" key="1">
    <source>
        <dbReference type="EMBL" id="POS00572.1"/>
    </source>
</evidence>
<name>A0A2S4N4A2_9FLAO</name>
<dbReference type="OrthoDB" id="1431667at2"/>
<dbReference type="RefSeq" id="WP_103727204.1">
    <property type="nucleotide sequence ID" value="NZ_PQNY01000056.1"/>
</dbReference>
<dbReference type="AlphaFoldDB" id="A0A2S4N4A2"/>
<evidence type="ECO:0000313" key="2">
    <source>
        <dbReference type="Proteomes" id="UP000237056"/>
    </source>
</evidence>
<keyword evidence="2" id="KW-1185">Reference proteome</keyword>
<accession>A0A2S4N4A2</accession>
<sequence length="172" mass="21103">MAIWMQIIGKRNLKSIEYEREYFSQILKDINSSFFSINQDENVWKLNEREGMEFFEYRFSEETTLDSIRITFNNSEFIDFSGSFEYFSTYYKFVDYENRKSTEEWRKIFKTIAKAYGITELYYFSEDFFPLEYIYDNESKAVELFNLLENGKESKELYNLNYDEYFVEQIIQ</sequence>
<organism evidence="1 2">
    <name type="scientific">Flavobacterium croceum DSM 17960</name>
    <dbReference type="NCBI Taxonomy" id="1121886"/>
    <lineage>
        <taxon>Bacteria</taxon>
        <taxon>Pseudomonadati</taxon>
        <taxon>Bacteroidota</taxon>
        <taxon>Flavobacteriia</taxon>
        <taxon>Flavobacteriales</taxon>
        <taxon>Flavobacteriaceae</taxon>
        <taxon>Flavobacterium</taxon>
    </lineage>
</organism>
<comment type="caution">
    <text evidence="1">The sequence shown here is derived from an EMBL/GenBank/DDBJ whole genome shotgun (WGS) entry which is preliminary data.</text>
</comment>
<reference evidence="1 2" key="1">
    <citation type="submission" date="2018-01" db="EMBL/GenBank/DDBJ databases">
        <title>Genomic Encyclopedia of Type Strains, Phase I: the one thousand microbial genomes (KMG-I) project.</title>
        <authorList>
            <person name="Goeker M."/>
        </authorList>
    </citation>
    <scope>NUCLEOTIDE SEQUENCE [LARGE SCALE GENOMIC DNA]</scope>
    <source>
        <strain evidence="1 2">DSM 17960</strain>
    </source>
</reference>
<dbReference type="EMBL" id="PQNY01000056">
    <property type="protein sequence ID" value="POS00572.1"/>
    <property type="molecule type" value="Genomic_DNA"/>
</dbReference>
<protein>
    <submittedName>
        <fullName evidence="1">Uncharacterized protein</fullName>
    </submittedName>
</protein>
<gene>
    <name evidence="1" type="ORF">Q361_1561</name>
</gene>
<dbReference type="Proteomes" id="UP000237056">
    <property type="component" value="Unassembled WGS sequence"/>
</dbReference>